<organism evidence="1 2">
    <name type="scientific">Phaeosphaeria nodorum (strain SN15 / ATCC MYA-4574 / FGSC 10173)</name>
    <name type="common">Glume blotch fungus</name>
    <name type="synonym">Parastagonospora nodorum</name>
    <dbReference type="NCBI Taxonomy" id="321614"/>
    <lineage>
        <taxon>Eukaryota</taxon>
        <taxon>Fungi</taxon>
        <taxon>Dikarya</taxon>
        <taxon>Ascomycota</taxon>
        <taxon>Pezizomycotina</taxon>
        <taxon>Dothideomycetes</taxon>
        <taxon>Pleosporomycetidae</taxon>
        <taxon>Pleosporales</taxon>
        <taxon>Pleosporineae</taxon>
        <taxon>Phaeosphaeriaceae</taxon>
        <taxon>Parastagonospora</taxon>
    </lineage>
</organism>
<accession>A0A7U2EV56</accession>
<dbReference type="EMBL" id="CP069025">
    <property type="protein sequence ID" value="QRC93701.1"/>
    <property type="molecule type" value="Genomic_DNA"/>
</dbReference>
<reference evidence="2" key="1">
    <citation type="journal article" date="2021" name="BMC Genomics">
        <title>Chromosome-level genome assembly and manually-curated proteome of model necrotroph Parastagonospora nodorum Sn15 reveals a genome-wide trove of candidate effector homologs, and redundancy of virulence-related functions within an accessory chromosome.</title>
        <authorList>
            <person name="Bertazzoni S."/>
            <person name="Jones D.A.B."/>
            <person name="Phan H.T."/>
            <person name="Tan K.-C."/>
            <person name="Hane J.K."/>
        </authorList>
    </citation>
    <scope>NUCLEOTIDE SEQUENCE [LARGE SCALE GENOMIC DNA]</scope>
    <source>
        <strain evidence="2">SN15 / ATCC MYA-4574 / FGSC 10173)</strain>
    </source>
</reference>
<keyword evidence="2" id="KW-1185">Reference proteome</keyword>
<dbReference type="VEuPathDB" id="FungiDB:JI435_404320"/>
<dbReference type="AlphaFoldDB" id="A0A7U2EV56"/>
<gene>
    <name evidence="1" type="ORF">JI435_404320</name>
</gene>
<sequence>MTLQVGLVELKLAQSWQVWKDSVLGETMLAVYTPNMLFESLISGIIRASPALLPHYHPARVFSAAVWYTVQMEHDQGLLPCCAGRSFGFSLAHKYDNGQAIAGEARNRKQKRSAAVLNPGNAFMTCANILEDHCVGKKRPMSSNGLGKAM</sequence>
<name>A0A7U2EV56_PHANO</name>
<evidence type="ECO:0000313" key="1">
    <source>
        <dbReference type="EMBL" id="QRC93701.1"/>
    </source>
</evidence>
<dbReference type="Proteomes" id="UP000663193">
    <property type="component" value="Chromosome 3"/>
</dbReference>
<proteinExistence type="predicted"/>
<evidence type="ECO:0000313" key="2">
    <source>
        <dbReference type="Proteomes" id="UP000663193"/>
    </source>
</evidence>
<protein>
    <submittedName>
        <fullName evidence="1">Uncharacterized protein</fullName>
    </submittedName>
</protein>